<evidence type="ECO:0000313" key="1">
    <source>
        <dbReference type="EMBL" id="OCT99716.1"/>
    </source>
</evidence>
<dbReference type="Proteomes" id="UP000694892">
    <property type="component" value="Chromosome 1L"/>
</dbReference>
<accession>A0A974DYR7</accession>
<evidence type="ECO:0000313" key="2">
    <source>
        <dbReference type="Proteomes" id="UP000694892"/>
    </source>
</evidence>
<proteinExistence type="predicted"/>
<gene>
    <name evidence="1" type="ORF">XELAEV_18005500mg</name>
</gene>
<name>A0A974DYR7_XENLA</name>
<reference evidence="2" key="1">
    <citation type="journal article" date="2016" name="Nature">
        <title>Genome evolution in the allotetraploid frog Xenopus laevis.</title>
        <authorList>
            <person name="Session A.M."/>
            <person name="Uno Y."/>
            <person name="Kwon T."/>
            <person name="Chapman J.A."/>
            <person name="Toyoda A."/>
            <person name="Takahashi S."/>
            <person name="Fukui A."/>
            <person name="Hikosaka A."/>
            <person name="Suzuki A."/>
            <person name="Kondo M."/>
            <person name="van Heeringen S.J."/>
            <person name="Quigley I."/>
            <person name="Heinz S."/>
            <person name="Ogino H."/>
            <person name="Ochi H."/>
            <person name="Hellsten U."/>
            <person name="Lyons J.B."/>
            <person name="Simakov O."/>
            <person name="Putnam N."/>
            <person name="Stites J."/>
            <person name="Kuroki Y."/>
            <person name="Tanaka T."/>
            <person name="Michiue T."/>
            <person name="Watanabe M."/>
            <person name="Bogdanovic O."/>
            <person name="Lister R."/>
            <person name="Georgiou G."/>
            <person name="Paranjpe S.S."/>
            <person name="van Kruijsbergen I."/>
            <person name="Shu S."/>
            <person name="Carlson J."/>
            <person name="Kinoshita T."/>
            <person name="Ohta Y."/>
            <person name="Mawaribuchi S."/>
            <person name="Jenkins J."/>
            <person name="Grimwood J."/>
            <person name="Schmutz J."/>
            <person name="Mitros T."/>
            <person name="Mozaffari S.V."/>
            <person name="Suzuki Y."/>
            <person name="Haramoto Y."/>
            <person name="Yamamoto T.S."/>
            <person name="Takagi C."/>
            <person name="Heald R."/>
            <person name="Miller K."/>
            <person name="Haudenschild C."/>
            <person name="Kitzman J."/>
            <person name="Nakayama T."/>
            <person name="Izutsu Y."/>
            <person name="Robert J."/>
            <person name="Fortriede J."/>
            <person name="Burns K."/>
            <person name="Lotay V."/>
            <person name="Karimi K."/>
            <person name="Yasuoka Y."/>
            <person name="Dichmann D.S."/>
            <person name="Flajnik M.F."/>
            <person name="Houston D.W."/>
            <person name="Shendure J."/>
            <person name="DuPasquier L."/>
            <person name="Vize P.D."/>
            <person name="Zorn A.M."/>
            <person name="Ito M."/>
            <person name="Marcotte E.M."/>
            <person name="Wallingford J.B."/>
            <person name="Ito Y."/>
            <person name="Asashima M."/>
            <person name="Ueno N."/>
            <person name="Matsuda Y."/>
            <person name="Veenstra G.J."/>
            <person name="Fujiyama A."/>
            <person name="Harland R.M."/>
            <person name="Taira M."/>
            <person name="Rokhsar D.S."/>
        </authorList>
    </citation>
    <scope>NUCLEOTIDE SEQUENCE [LARGE SCALE GENOMIC DNA]</scope>
    <source>
        <strain evidence="2">J</strain>
    </source>
</reference>
<sequence length="67" mass="7463">MLVPLRWSNKRSGYNSSWKPLPGAAHLSCLLPLFICFWRCVQQHQHLLGGTLPLQTAVTTLPPVNPA</sequence>
<organism evidence="1 2">
    <name type="scientific">Xenopus laevis</name>
    <name type="common">African clawed frog</name>
    <dbReference type="NCBI Taxonomy" id="8355"/>
    <lineage>
        <taxon>Eukaryota</taxon>
        <taxon>Metazoa</taxon>
        <taxon>Chordata</taxon>
        <taxon>Craniata</taxon>
        <taxon>Vertebrata</taxon>
        <taxon>Euteleostomi</taxon>
        <taxon>Amphibia</taxon>
        <taxon>Batrachia</taxon>
        <taxon>Anura</taxon>
        <taxon>Pipoidea</taxon>
        <taxon>Pipidae</taxon>
        <taxon>Xenopodinae</taxon>
        <taxon>Xenopus</taxon>
        <taxon>Xenopus</taxon>
    </lineage>
</organism>
<dbReference type="AlphaFoldDB" id="A0A974DYR7"/>
<dbReference type="EMBL" id="CM004466">
    <property type="protein sequence ID" value="OCT99716.1"/>
    <property type="molecule type" value="Genomic_DNA"/>
</dbReference>
<protein>
    <submittedName>
        <fullName evidence="1">Uncharacterized protein</fullName>
    </submittedName>
</protein>